<dbReference type="RefSeq" id="WP_003006123.1">
    <property type="nucleotide sequence ID" value="NZ_AOHC02000041.1"/>
</dbReference>
<dbReference type="STRING" id="1218598.LEP1GSC060_3467"/>
<gene>
    <name evidence="2" type="ORF">LEP1GSC060_3467</name>
</gene>
<protein>
    <submittedName>
        <fullName evidence="2">HD domain protein</fullName>
    </submittedName>
</protein>
<name>N1WLZ2_9LEPT</name>
<dbReference type="InterPro" id="IPR006674">
    <property type="entry name" value="HD_domain"/>
</dbReference>
<organism evidence="2 3">
    <name type="scientific">Leptospira weilii serovar Ranarum str. ICFT</name>
    <dbReference type="NCBI Taxonomy" id="1218598"/>
    <lineage>
        <taxon>Bacteria</taxon>
        <taxon>Pseudomonadati</taxon>
        <taxon>Spirochaetota</taxon>
        <taxon>Spirochaetia</taxon>
        <taxon>Leptospirales</taxon>
        <taxon>Leptospiraceae</taxon>
        <taxon>Leptospira</taxon>
    </lineage>
</organism>
<feature type="domain" description="HD" evidence="1">
    <location>
        <begin position="24"/>
        <end position="122"/>
    </location>
</feature>
<evidence type="ECO:0000313" key="3">
    <source>
        <dbReference type="Proteomes" id="UP000012313"/>
    </source>
</evidence>
<evidence type="ECO:0000259" key="1">
    <source>
        <dbReference type="Pfam" id="PF01966"/>
    </source>
</evidence>
<proteinExistence type="predicted"/>
<dbReference type="EMBL" id="AOHC02000041">
    <property type="protein sequence ID" value="EMY76818.1"/>
    <property type="molecule type" value="Genomic_DNA"/>
</dbReference>
<dbReference type="SUPFAM" id="SSF109604">
    <property type="entry name" value="HD-domain/PDEase-like"/>
    <property type="match status" value="1"/>
</dbReference>
<keyword evidence="3" id="KW-1185">Reference proteome</keyword>
<accession>N1WLZ2</accession>
<comment type="caution">
    <text evidence="2">The sequence shown here is derived from an EMBL/GenBank/DDBJ whole genome shotgun (WGS) entry which is preliminary data.</text>
</comment>
<sequence>MIRFNTFKDALNFQKFLSAPERLINHHIRVLENFNSILLELPLSMNMSINKYLGQILCVVHDIGKIYFPDELYEPGNLHEKFGKEFLSSWGIDSSISTICEIHGEWHNYSPNLEESLAILSDRLWRGARDSELEERISYLLCEKNKLTFWDTFLILDSIFEKIATQGNIRIQQDALVKN</sequence>
<dbReference type="InterPro" id="IPR003607">
    <property type="entry name" value="HD/PDEase_dom"/>
</dbReference>
<dbReference type="Pfam" id="PF01966">
    <property type="entry name" value="HD"/>
    <property type="match status" value="1"/>
</dbReference>
<dbReference type="Gene3D" id="1.10.3210.10">
    <property type="entry name" value="Hypothetical protein af1432"/>
    <property type="match status" value="1"/>
</dbReference>
<evidence type="ECO:0000313" key="2">
    <source>
        <dbReference type="EMBL" id="EMY76818.1"/>
    </source>
</evidence>
<dbReference type="CDD" id="cd00077">
    <property type="entry name" value="HDc"/>
    <property type="match status" value="1"/>
</dbReference>
<dbReference type="Proteomes" id="UP000012313">
    <property type="component" value="Unassembled WGS sequence"/>
</dbReference>
<dbReference type="OrthoDB" id="338520at2"/>
<reference evidence="2" key="1">
    <citation type="submission" date="2013-03" db="EMBL/GenBank/DDBJ databases">
        <authorList>
            <person name="Harkins D.M."/>
            <person name="Durkin A.S."/>
            <person name="Brinkac L.M."/>
            <person name="Haft D.H."/>
            <person name="Selengut J.D."/>
            <person name="Sanka R."/>
            <person name="DePew J."/>
            <person name="Purushe J."/>
            <person name="Hartskeerl R.A."/>
            <person name="Ahmed A."/>
            <person name="van der Linden H."/>
            <person name="Goris M.G.A."/>
            <person name="Vinetz J.M."/>
            <person name="Sutton G.G."/>
            <person name="Nierman W.C."/>
            <person name="Fouts D.E."/>
        </authorList>
    </citation>
    <scope>NUCLEOTIDE SEQUENCE [LARGE SCALE GENOMIC DNA]</scope>
    <source>
        <strain evidence="2">ICFT</strain>
    </source>
</reference>
<dbReference type="AlphaFoldDB" id="N1WLZ2"/>